<evidence type="ECO:0000256" key="5">
    <source>
        <dbReference type="ARBA" id="ARBA00022989"/>
    </source>
</evidence>
<evidence type="ECO:0000259" key="8">
    <source>
        <dbReference type="PROSITE" id="PS50156"/>
    </source>
</evidence>
<name>A0A2T9XBC8_9CREN</name>
<feature type="transmembrane region" description="Helical" evidence="7">
    <location>
        <begin position="754"/>
        <end position="775"/>
    </location>
</feature>
<evidence type="ECO:0000313" key="9">
    <source>
        <dbReference type="EMBL" id="PVU77407.1"/>
    </source>
</evidence>
<dbReference type="Gene3D" id="1.20.1640.10">
    <property type="entry name" value="Multidrug efflux transporter AcrB transmembrane domain"/>
    <property type="match status" value="2"/>
</dbReference>
<feature type="transmembrane region" description="Helical" evidence="7">
    <location>
        <begin position="957"/>
        <end position="980"/>
    </location>
</feature>
<dbReference type="SUPFAM" id="SSF82866">
    <property type="entry name" value="Multidrug efflux transporter AcrB transmembrane domain"/>
    <property type="match status" value="2"/>
</dbReference>
<feature type="transmembrane region" description="Helical" evidence="7">
    <location>
        <begin position="1011"/>
        <end position="1036"/>
    </location>
</feature>
<evidence type="ECO:0000313" key="10">
    <source>
        <dbReference type="Proteomes" id="UP000245638"/>
    </source>
</evidence>
<dbReference type="EMBL" id="QEFD01000031">
    <property type="protein sequence ID" value="PVU77407.1"/>
    <property type="molecule type" value="Genomic_DNA"/>
</dbReference>
<sequence>MNSRFSEFISKKWYVVLIIWIIVLAISAPFSTLFFKSVSYQINISTPGSTSAQAENIVSKYFHLQGASGANAILIIEGNVTPYSLFLANLTSYGNITVISYYSLEKNLLNTTLSKLQNSTNSLYVKILEIKSGEIKAENNLSCKYIELNNTIVKLEELNYGTKKVEVTFINVSNEINETTIRLYQLHQGMLNNLSTFCKIKEGEMEINSTARNASLFLYGYTSLFLKNFLEIYNETHNFTYSSEKAFEEVSKLINNVNESKFFYAFYKFWLESDCTNFVQRAQISIENASMLLPNNSFILYLENYINISNFEEGLPYYKFTVNYINETKHVPLELAEELYYNQPKDVLLNIYSEKTGLNETFLQEVLNQTNFKELAYDLILSKANVTERPFISAVYYNLSKSPYEFAVDYVSSQYNVSPTLVNEISNFTEYSQYVNFVSLQASNESKLPQWFFQQLLYYHNISNLTAYLISPKLSKLQPILNASNITPKEFLIYLQTANNESVYNLTAKLISNYVNFTPIICVNRSLLQEVLSRNESVSSLVSELIRDNEFPVTPITNITDALYYKNYYLIIMKGNFTINEAKDFQNYVKSIIPLTSYLTGPKPVDQQLRGLANSAFAIAIPVGIALAIIITGIYFRSFVAAFVPLGIYLSAFLVSSVLIWLIVIKLLGITVDFLTPSQVLLLALGLGTDYVVFISSRYIEERRNGLSKDEAVKEAVRWGGRAVTLTALVVMLSFLFLYIYNVPLVSDTSISEMLAVFVVWLSATTLFTSILKAAGDKLFFPAKFNRDNNTKSYSVSRPATKVGIFITLVVIFSIIALFMPLSTNILGLMPPSQASEGVNLLSQEFTTSNVFPIYVVVPISTFNQTTYNYAVHIYKELSSIPGVTAVESPVSPYGGLIPYCKLSEYNYTEYVSHGYMLFVVNQKYPPFSTQAFGVVENIESLHIGYVGGGPVDLYNILHFIETDFLEIFLLITVTMYVLLVIMTRSFSVSGVVIFTIMSAVGITLGLERLIFVNILGYGIFAVVPLFLVAIIIGIGMDYNIFLIARIHEEIEKGENMETAVGKSVKAIGKTIIFLGLIFAGTMGSLMLVKAAILQEIGFALSVAAILETSLLWYYLAPSLLVLLYRKFKIRPKMLI</sequence>
<dbReference type="InterPro" id="IPR004869">
    <property type="entry name" value="MMPL_dom"/>
</dbReference>
<accession>A0A2T9XBC8</accession>
<feature type="transmembrane region" description="Helical" evidence="7">
    <location>
        <begin position="803"/>
        <end position="822"/>
    </location>
</feature>
<evidence type="ECO:0000256" key="2">
    <source>
        <dbReference type="ARBA" id="ARBA00010157"/>
    </source>
</evidence>
<feature type="transmembrane region" description="Helical" evidence="7">
    <location>
        <begin position="987"/>
        <end position="1005"/>
    </location>
</feature>
<dbReference type="InterPro" id="IPR050545">
    <property type="entry name" value="Mycobact_MmpL"/>
</dbReference>
<organism evidence="9 10">
    <name type="scientific">Acidianus hospitalis</name>
    <dbReference type="NCBI Taxonomy" id="563177"/>
    <lineage>
        <taxon>Archaea</taxon>
        <taxon>Thermoproteota</taxon>
        <taxon>Thermoprotei</taxon>
        <taxon>Sulfolobales</taxon>
        <taxon>Sulfolobaceae</taxon>
        <taxon>Acidianus</taxon>
    </lineage>
</organism>
<dbReference type="PROSITE" id="PS50156">
    <property type="entry name" value="SSD"/>
    <property type="match status" value="1"/>
</dbReference>
<comment type="subcellular location">
    <subcellularLocation>
        <location evidence="1">Cell membrane</location>
        <topology evidence="1">Multi-pass membrane protein</topology>
    </subcellularLocation>
</comment>
<feature type="domain" description="SSD" evidence="8">
    <location>
        <begin position="646"/>
        <end position="774"/>
    </location>
</feature>
<protein>
    <submittedName>
        <fullName evidence="9">Antibiotic transporter</fullName>
    </submittedName>
</protein>
<feature type="transmembrane region" description="Helical" evidence="7">
    <location>
        <begin position="721"/>
        <end position="742"/>
    </location>
</feature>
<dbReference type="InterPro" id="IPR000731">
    <property type="entry name" value="SSD"/>
</dbReference>
<keyword evidence="3" id="KW-1003">Cell membrane</keyword>
<evidence type="ECO:0000256" key="1">
    <source>
        <dbReference type="ARBA" id="ARBA00004651"/>
    </source>
</evidence>
<dbReference type="GO" id="GO:0005886">
    <property type="term" value="C:plasma membrane"/>
    <property type="evidence" value="ECO:0007669"/>
    <property type="project" value="UniProtKB-SubCell"/>
</dbReference>
<evidence type="ECO:0000256" key="6">
    <source>
        <dbReference type="ARBA" id="ARBA00023136"/>
    </source>
</evidence>
<proteinExistence type="inferred from homology"/>
<keyword evidence="4 7" id="KW-0812">Transmembrane</keyword>
<dbReference type="Pfam" id="PF03176">
    <property type="entry name" value="MMPL"/>
    <property type="match status" value="2"/>
</dbReference>
<comment type="similarity">
    <text evidence="2">Belongs to the resistance-nodulation-cell division (RND) (TC 2.A.6) family. MmpL subfamily.</text>
</comment>
<comment type="caution">
    <text evidence="9">The sequence shown here is derived from an EMBL/GenBank/DDBJ whole genome shotgun (WGS) entry which is preliminary data.</text>
</comment>
<reference evidence="9 10" key="1">
    <citation type="journal article" date="2015" name="Appl. Environ. Microbiol.">
        <title>Nanoarchaeota, Their Sulfolobales Host, and Nanoarchaeota Virus Distribution across Yellowstone National Park Hot Springs.</title>
        <authorList>
            <person name="Munson-McGee J.H."/>
            <person name="Field E.K."/>
            <person name="Bateson M."/>
            <person name="Rooney C."/>
            <person name="Stepanauskas R."/>
            <person name="Young M.J."/>
        </authorList>
    </citation>
    <scope>NUCLEOTIDE SEQUENCE [LARGE SCALE GENOMIC DNA]</scope>
    <source>
        <strain evidence="9">SCGC AC-742_N10</strain>
    </source>
</reference>
<feature type="transmembrane region" description="Helical" evidence="7">
    <location>
        <begin position="12"/>
        <end position="35"/>
    </location>
</feature>
<evidence type="ECO:0000256" key="4">
    <source>
        <dbReference type="ARBA" id="ARBA00022692"/>
    </source>
</evidence>
<feature type="transmembrane region" description="Helical" evidence="7">
    <location>
        <begin position="680"/>
        <end position="700"/>
    </location>
</feature>
<dbReference type="PANTHER" id="PTHR33406:SF6">
    <property type="entry name" value="MEMBRANE PROTEIN YDGH-RELATED"/>
    <property type="match status" value="1"/>
</dbReference>
<feature type="transmembrane region" description="Helical" evidence="7">
    <location>
        <begin position="1072"/>
        <end position="1093"/>
    </location>
</feature>
<evidence type="ECO:0000256" key="3">
    <source>
        <dbReference type="ARBA" id="ARBA00022475"/>
    </source>
</evidence>
<feature type="transmembrane region" description="Helical" evidence="7">
    <location>
        <begin position="1099"/>
        <end position="1125"/>
    </location>
</feature>
<dbReference type="Proteomes" id="UP000245638">
    <property type="component" value="Unassembled WGS sequence"/>
</dbReference>
<keyword evidence="5 7" id="KW-1133">Transmembrane helix</keyword>
<feature type="transmembrane region" description="Helical" evidence="7">
    <location>
        <begin position="648"/>
        <end position="668"/>
    </location>
</feature>
<keyword evidence="6 7" id="KW-0472">Membrane</keyword>
<evidence type="ECO:0000256" key="7">
    <source>
        <dbReference type="SAM" id="Phobius"/>
    </source>
</evidence>
<gene>
    <name evidence="9" type="ORF">DDW13_00885</name>
</gene>
<feature type="transmembrane region" description="Helical" evidence="7">
    <location>
        <begin position="616"/>
        <end position="636"/>
    </location>
</feature>
<dbReference type="PANTHER" id="PTHR33406">
    <property type="entry name" value="MEMBRANE PROTEIN MJ1562-RELATED"/>
    <property type="match status" value="1"/>
</dbReference>
<dbReference type="AlphaFoldDB" id="A0A2T9XBC8"/>